<keyword evidence="3" id="KW-0176">Collagen</keyword>
<reference evidence="5" key="1">
    <citation type="submission" date="2012-05" db="EMBL/GenBank/DDBJ databases">
        <title>Whole Genome Assembly of Lutzomyia longipalpis.</title>
        <authorList>
            <person name="Richards S."/>
            <person name="Qu C."/>
            <person name="Dillon R."/>
            <person name="Worley K."/>
            <person name="Scherer S."/>
            <person name="Batterton M."/>
            <person name="Taylor A."/>
            <person name="Hawes A."/>
            <person name="Hernandez B."/>
            <person name="Kovar C."/>
            <person name="Mandapat C."/>
            <person name="Pham C."/>
            <person name="Qu C."/>
            <person name="Jing C."/>
            <person name="Bess C."/>
            <person name="Bandaranaike D."/>
            <person name="Ngo D."/>
            <person name="Ongeri F."/>
            <person name="Arias F."/>
            <person name="Lara F."/>
            <person name="Weissenberger G."/>
            <person name="Kamau G."/>
            <person name="Han H."/>
            <person name="Shen H."/>
            <person name="Dinh H."/>
            <person name="Khalil I."/>
            <person name="Jones J."/>
            <person name="Shafer J."/>
            <person name="Jayaseelan J."/>
            <person name="Quiroz J."/>
            <person name="Blankenburg K."/>
            <person name="Nguyen L."/>
            <person name="Jackson L."/>
            <person name="Francisco L."/>
            <person name="Tang L.-Y."/>
            <person name="Pu L.-L."/>
            <person name="Perales L."/>
            <person name="Lorensuhewa L."/>
            <person name="Munidasa M."/>
            <person name="Coyle M."/>
            <person name="Taylor M."/>
            <person name="Puazo M."/>
            <person name="Firestine M."/>
            <person name="Scheel M."/>
            <person name="Javaid M."/>
            <person name="Wang M."/>
            <person name="Li M."/>
            <person name="Tabassum N."/>
            <person name="Saada N."/>
            <person name="Osuji N."/>
            <person name="Aqrawi P."/>
            <person name="Fu Q."/>
            <person name="Thornton R."/>
            <person name="Raj R."/>
            <person name="Goodspeed R."/>
            <person name="Mata R."/>
            <person name="Najjar R."/>
            <person name="Gubbala S."/>
            <person name="Lee S."/>
            <person name="Denson S."/>
            <person name="Patil S."/>
            <person name="Macmil S."/>
            <person name="Qi S."/>
            <person name="Matskevitch T."/>
            <person name="Palculict T."/>
            <person name="Mathew T."/>
            <person name="Vee V."/>
            <person name="Velamala V."/>
            <person name="Korchina V."/>
            <person name="Cai W."/>
            <person name="Liu W."/>
            <person name="Dai W."/>
            <person name="Zou X."/>
            <person name="Zhu Y."/>
            <person name="Zhang Y."/>
            <person name="Wu Y.-Q."/>
            <person name="Xin Y."/>
            <person name="Nazarath L."/>
            <person name="Kovar C."/>
            <person name="Han Y."/>
            <person name="Muzny D."/>
            <person name="Gibbs R."/>
        </authorList>
    </citation>
    <scope>NUCLEOTIDE SEQUENCE [LARGE SCALE GENOMIC DNA]</scope>
    <source>
        <strain evidence="5">Jacobina</strain>
    </source>
</reference>
<dbReference type="AlphaFoldDB" id="A0A1B0CM48"/>
<evidence type="ECO:0000256" key="1">
    <source>
        <dbReference type="SAM" id="MobiDB-lite"/>
    </source>
</evidence>
<dbReference type="PANTHER" id="PTHR37456">
    <property type="entry name" value="SI:CH211-266K2.1"/>
    <property type="match status" value="1"/>
</dbReference>
<dbReference type="Proteomes" id="UP000092461">
    <property type="component" value="Unassembled WGS sequence"/>
</dbReference>
<dbReference type="InterPro" id="IPR008160">
    <property type="entry name" value="Collagen"/>
</dbReference>
<feature type="region of interest" description="Disordered" evidence="1">
    <location>
        <begin position="39"/>
        <end position="146"/>
    </location>
</feature>
<dbReference type="PANTHER" id="PTHR37456:SF6">
    <property type="entry name" value="COLLAGEN ALPHA-1(XXIII) CHAIN-LIKE ISOFORM X2"/>
    <property type="match status" value="1"/>
</dbReference>
<evidence type="ECO:0000256" key="2">
    <source>
        <dbReference type="SAM" id="SignalP"/>
    </source>
</evidence>
<name>A0A1B0CM48_LUTLO</name>
<dbReference type="GO" id="GO:0005581">
    <property type="term" value="C:collagen trimer"/>
    <property type="evidence" value="ECO:0007669"/>
    <property type="project" value="UniProtKB-KW"/>
</dbReference>
<evidence type="ECO:0000313" key="4">
    <source>
        <dbReference type="EnsemblMetazoa" id="LLOJ005736-PA"/>
    </source>
</evidence>
<feature type="compositionally biased region" description="Basic residues" evidence="1">
    <location>
        <begin position="358"/>
        <end position="374"/>
    </location>
</feature>
<reference evidence="4" key="3">
    <citation type="submission" date="2020-05" db="UniProtKB">
        <authorList>
            <consortium name="EnsemblMetazoa"/>
        </authorList>
    </citation>
    <scope>IDENTIFICATION</scope>
    <source>
        <strain evidence="4">Jacobina</strain>
    </source>
</reference>
<keyword evidence="2" id="KW-0732">Signal</keyword>
<dbReference type="EMBL" id="AJWK01018196">
    <property type="status" value="NOT_ANNOTATED_CDS"/>
    <property type="molecule type" value="Genomic_DNA"/>
</dbReference>
<feature type="signal peptide" evidence="2">
    <location>
        <begin position="1"/>
        <end position="16"/>
    </location>
</feature>
<evidence type="ECO:0000313" key="5">
    <source>
        <dbReference type="Proteomes" id="UP000092461"/>
    </source>
</evidence>
<keyword evidence="5" id="KW-1185">Reference proteome</keyword>
<dbReference type="EnsemblMetazoa" id="LLOJ005736-RA">
    <property type="protein sequence ID" value="LLOJ005736-PA"/>
    <property type="gene ID" value="LLOJ005736"/>
</dbReference>
<feature type="compositionally biased region" description="Low complexity" evidence="1">
    <location>
        <begin position="54"/>
        <end position="68"/>
    </location>
</feature>
<evidence type="ECO:0000313" key="3">
    <source>
        <dbReference type="EMBL" id="MBC1170352.1"/>
    </source>
</evidence>
<dbReference type="VEuPathDB" id="VectorBase:LLOJ005736"/>
<feature type="compositionally biased region" description="Pro residues" evidence="1">
    <location>
        <begin position="69"/>
        <end position="80"/>
    </location>
</feature>
<feature type="compositionally biased region" description="Polar residues" evidence="1">
    <location>
        <begin position="132"/>
        <end position="141"/>
    </location>
</feature>
<feature type="region of interest" description="Disordered" evidence="1">
    <location>
        <begin position="353"/>
        <end position="390"/>
    </location>
</feature>
<organism evidence="4 5">
    <name type="scientific">Lutzomyia longipalpis</name>
    <name type="common">Sand fly</name>
    <dbReference type="NCBI Taxonomy" id="7200"/>
    <lineage>
        <taxon>Eukaryota</taxon>
        <taxon>Metazoa</taxon>
        <taxon>Ecdysozoa</taxon>
        <taxon>Arthropoda</taxon>
        <taxon>Hexapoda</taxon>
        <taxon>Insecta</taxon>
        <taxon>Pterygota</taxon>
        <taxon>Neoptera</taxon>
        <taxon>Endopterygota</taxon>
        <taxon>Diptera</taxon>
        <taxon>Nematocera</taxon>
        <taxon>Psychodoidea</taxon>
        <taxon>Psychodidae</taxon>
        <taxon>Lutzomyia</taxon>
        <taxon>Lutzomyia</taxon>
    </lineage>
</organism>
<feature type="region of interest" description="Disordered" evidence="1">
    <location>
        <begin position="559"/>
        <end position="583"/>
    </location>
</feature>
<feature type="region of interest" description="Disordered" evidence="1">
    <location>
        <begin position="265"/>
        <end position="288"/>
    </location>
</feature>
<proteinExistence type="predicted"/>
<feature type="compositionally biased region" description="Pro residues" evidence="1">
    <location>
        <begin position="44"/>
        <end position="53"/>
    </location>
</feature>
<accession>A0A1B0CM48</accession>
<reference evidence="3" key="2">
    <citation type="journal article" date="2020" name="BMC">
        <title>Leishmania infection induces a limited differential gene expression in the sand fly midgut.</title>
        <authorList>
            <person name="Coutinho-Abreu I.V."/>
            <person name="Serafim T.D."/>
            <person name="Meneses C."/>
            <person name="Kamhawi S."/>
            <person name="Oliveira F."/>
            <person name="Valenzuela J.G."/>
        </authorList>
    </citation>
    <scope>NUCLEOTIDE SEQUENCE</scope>
    <source>
        <strain evidence="3">Jacobina</strain>
        <tissue evidence="3">Midgut</tissue>
    </source>
</reference>
<feature type="chain" id="PRO_5044555414" evidence="2">
    <location>
        <begin position="17"/>
        <end position="583"/>
    </location>
</feature>
<dbReference type="EMBL" id="AJWK01018197">
    <property type="status" value="NOT_ANNOTATED_CDS"/>
    <property type="molecule type" value="Genomic_DNA"/>
</dbReference>
<dbReference type="InterPro" id="IPR050938">
    <property type="entry name" value="Collagen_Structural_Proteins"/>
</dbReference>
<dbReference type="EMBL" id="GITU01001649">
    <property type="protein sequence ID" value="MBC1170352.1"/>
    <property type="molecule type" value="Transcribed_RNA"/>
</dbReference>
<dbReference type="Pfam" id="PF01391">
    <property type="entry name" value="Collagen"/>
    <property type="match status" value="1"/>
</dbReference>
<sequence>MLYFGRFGLMLLACCAEFRLWCTSNNLNRQLTQLRLLMQGEPGEPGPPGPPGPTGTAGIPGYDGKPGQPGEPGPPGPPGPAGETGPIGHNGTAGQPGPKEDIPRITSVVGRKHTQQFASPRGDSHRDKCSVGQKTHATDFTPQEEESLQITSVVGRKTHATDFTPQEEESLQITSVVGRKTHTTEFIPQKEKSRRITSVVGRKTQGTNFIPQEKESLRITSVVGRKTNTANITPQEDDSLRNECGVGQKTHATDFTPQEEVSLRNTSGTHVTSTKRRLPDHHLEGGIPPRVKHRRIEHVPRKLPEARSSRPTTFICCLPANSQTHQELNEEDLIWATSQALHSCRQLPAHLRQVQLGKGKKRKTRRGRRRRTRGTKAAPGKGNPPRRPSELVRQIVGSNSPKPIPRISSEIVDPTVRRPTHPNIRSACKKPLQEHHAERKLEVDREEVGSHNVIRPKDRIAHAPLTVLELELSSSSSSSGSDIDTAEVGIQCELGEKPPTEKTLVDTEVQTDPIKWPYDLGVLKLLEELPRGDQDLIQSQEALLRSVVERKISPVGQLYTIAAAKPPPRPRNPKNTKAAEPKK</sequence>
<protein>
    <submittedName>
        <fullName evidence="3">Putative collagen triple helix repeat protein</fullName>
    </submittedName>
</protein>